<dbReference type="PANTHER" id="PTHR12526:SF510">
    <property type="entry name" value="D-INOSITOL 3-PHOSPHATE GLYCOSYLTRANSFERASE"/>
    <property type="match status" value="1"/>
</dbReference>
<reference evidence="3 4" key="1">
    <citation type="submission" date="2020-08" db="EMBL/GenBank/DDBJ databases">
        <title>Sequencing the genomes of 1000 actinobacteria strains.</title>
        <authorList>
            <person name="Klenk H.-P."/>
        </authorList>
    </citation>
    <scope>NUCLEOTIDE SEQUENCE [LARGE SCALE GENOMIC DNA]</scope>
    <source>
        <strain evidence="3 4">DSM 45084</strain>
    </source>
</reference>
<organism evidence="3 4">
    <name type="scientific">Saccharothrix violaceirubra</name>
    <dbReference type="NCBI Taxonomy" id="413306"/>
    <lineage>
        <taxon>Bacteria</taxon>
        <taxon>Bacillati</taxon>
        <taxon>Actinomycetota</taxon>
        <taxon>Actinomycetes</taxon>
        <taxon>Pseudonocardiales</taxon>
        <taxon>Pseudonocardiaceae</taxon>
        <taxon>Saccharothrix</taxon>
    </lineage>
</organism>
<evidence type="ECO:0000313" key="3">
    <source>
        <dbReference type="EMBL" id="MBB4966338.1"/>
    </source>
</evidence>
<dbReference type="Proteomes" id="UP000542674">
    <property type="component" value="Unassembled WGS sequence"/>
</dbReference>
<keyword evidence="2 3" id="KW-0808">Transferase</keyword>
<dbReference type="EMBL" id="JACHJS010000001">
    <property type="protein sequence ID" value="MBB4966338.1"/>
    <property type="molecule type" value="Genomic_DNA"/>
</dbReference>
<dbReference type="CDD" id="cd03801">
    <property type="entry name" value="GT4_PimA-like"/>
    <property type="match status" value="1"/>
</dbReference>
<proteinExistence type="predicted"/>
<dbReference type="GO" id="GO:0016757">
    <property type="term" value="F:glycosyltransferase activity"/>
    <property type="evidence" value="ECO:0007669"/>
    <property type="project" value="UniProtKB-KW"/>
</dbReference>
<comment type="caution">
    <text evidence="3">The sequence shown here is derived from an EMBL/GenBank/DDBJ whole genome shotgun (WGS) entry which is preliminary data.</text>
</comment>
<evidence type="ECO:0000256" key="2">
    <source>
        <dbReference type="ARBA" id="ARBA00022679"/>
    </source>
</evidence>
<dbReference type="Pfam" id="PF13692">
    <property type="entry name" value="Glyco_trans_1_4"/>
    <property type="match status" value="1"/>
</dbReference>
<name>A0A7W7T4C9_9PSEU</name>
<dbReference type="Gene3D" id="3.40.50.2000">
    <property type="entry name" value="Glycogen Phosphorylase B"/>
    <property type="match status" value="1"/>
</dbReference>
<dbReference type="RefSeq" id="WP_184670273.1">
    <property type="nucleotide sequence ID" value="NZ_BAABAI010000026.1"/>
</dbReference>
<dbReference type="SUPFAM" id="SSF53756">
    <property type="entry name" value="UDP-Glycosyltransferase/glycogen phosphorylase"/>
    <property type="match status" value="1"/>
</dbReference>
<gene>
    <name evidence="3" type="ORF">F4559_003697</name>
</gene>
<keyword evidence="4" id="KW-1185">Reference proteome</keyword>
<dbReference type="AlphaFoldDB" id="A0A7W7T4C9"/>
<evidence type="ECO:0000256" key="1">
    <source>
        <dbReference type="ARBA" id="ARBA00022676"/>
    </source>
</evidence>
<protein>
    <submittedName>
        <fullName evidence="3">Glycosyltransferase involved in cell wall biosynthesis</fullName>
    </submittedName>
</protein>
<evidence type="ECO:0000313" key="4">
    <source>
        <dbReference type="Proteomes" id="UP000542674"/>
    </source>
</evidence>
<keyword evidence="1" id="KW-0328">Glycosyltransferase</keyword>
<dbReference type="PANTHER" id="PTHR12526">
    <property type="entry name" value="GLYCOSYLTRANSFERASE"/>
    <property type="match status" value="1"/>
</dbReference>
<accession>A0A7W7T4C9</accession>
<sequence>MTTQPVRPRRIPFRLEVLSGEAVEVVRRTFGRCPSPVVAHVFSAWGAALAATAGAGSVTVVHDCRPLPGPPGAAADHVLVGSHAEAEAVTGPSRPSVDVIARAVDQRRWNPDGPTAPRGEAPRLLVTSALCPGDGTDTAIAALSGIPGAELVVAGPTGSPLPAHRAEIRRLLDAAAALDVADRVRVVTGPTPELVRSADIVLHVPWSTMPPDPVLHAMACAVPVVAATTGALPETVLDGVTGALVAPRDPAALARTVRRLLADRSRCAALSAAALDRVHLRHSWAQVATDIHHVYRRLARS</sequence>